<dbReference type="AlphaFoldDB" id="A0AAD4SIU8"/>
<proteinExistence type="predicted"/>
<keyword evidence="2" id="KW-1185">Reference proteome</keyword>
<evidence type="ECO:0000313" key="1">
    <source>
        <dbReference type="EMBL" id="KAI3909787.1"/>
    </source>
</evidence>
<name>A0AAD4SIU8_9MAGN</name>
<accession>A0AAD4SIU8</accession>
<evidence type="ECO:0000313" key="2">
    <source>
        <dbReference type="Proteomes" id="UP001202328"/>
    </source>
</evidence>
<reference evidence="1" key="1">
    <citation type="submission" date="2022-04" db="EMBL/GenBank/DDBJ databases">
        <title>A functionally conserved STORR gene fusion in Papaver species that diverged 16.8 million years ago.</title>
        <authorList>
            <person name="Catania T."/>
        </authorList>
    </citation>
    <scope>NUCLEOTIDE SEQUENCE</scope>
    <source>
        <strain evidence="1">S-188037</strain>
    </source>
</reference>
<dbReference type="Proteomes" id="UP001202328">
    <property type="component" value="Unassembled WGS sequence"/>
</dbReference>
<sequence length="146" mass="15568">MTDGPTGSGKSHAMFGCAKQPEIYPLLSNTTGGGTFGMNWRKGKTRGDGVLIIILDVPLVGGRLMFLDMAGSENFEQAGQVGFQAKGLSWPLPLSKLMAGNLSLSYLFGFLGVIWPQNIDNGPVTSNSSTKSWKDVTSNFIAISHL</sequence>
<dbReference type="EMBL" id="JAJJMB010010315">
    <property type="protein sequence ID" value="KAI3909787.1"/>
    <property type="molecule type" value="Genomic_DNA"/>
</dbReference>
<comment type="caution">
    <text evidence="1">The sequence shown here is derived from an EMBL/GenBank/DDBJ whole genome shotgun (WGS) entry which is preliminary data.</text>
</comment>
<organism evidence="1 2">
    <name type="scientific">Papaver atlanticum</name>
    <dbReference type="NCBI Taxonomy" id="357466"/>
    <lineage>
        <taxon>Eukaryota</taxon>
        <taxon>Viridiplantae</taxon>
        <taxon>Streptophyta</taxon>
        <taxon>Embryophyta</taxon>
        <taxon>Tracheophyta</taxon>
        <taxon>Spermatophyta</taxon>
        <taxon>Magnoliopsida</taxon>
        <taxon>Ranunculales</taxon>
        <taxon>Papaveraceae</taxon>
        <taxon>Papaveroideae</taxon>
        <taxon>Papaver</taxon>
    </lineage>
</organism>
<protein>
    <submittedName>
        <fullName evidence="1">Uncharacterized protein</fullName>
    </submittedName>
</protein>
<gene>
    <name evidence="1" type="ORF">MKW98_014204</name>
</gene>